<dbReference type="SUPFAM" id="SSF51735">
    <property type="entry name" value="NAD(P)-binding Rossmann-fold domains"/>
    <property type="match status" value="1"/>
</dbReference>
<dbReference type="RefSeq" id="WP_158040187.1">
    <property type="nucleotide sequence ID" value="NZ_JACCFV010000001.1"/>
</dbReference>
<comment type="caution">
    <text evidence="6">The sequence shown here is derived from an EMBL/GenBank/DDBJ whole genome shotgun (WGS) entry which is preliminary data.</text>
</comment>
<evidence type="ECO:0000256" key="3">
    <source>
        <dbReference type="ARBA" id="ARBA00023027"/>
    </source>
</evidence>
<sequence>MPIGVIGLGRVGRMHARNLAQDPGVDEVVLLGRDPGRLGPALDDVRAAIALDAPASLAGAHAPAGEAADVRIGDGLDSELPALDGIVIATNTASHPELTLRAARAGVPTLVEKPLTLDLERLESLADELDRFGTPVMVAFHRRYDPAHQELRRRVRAGDAGTVRAVHGIDHDRLPLSPDYIPHSGGIWRDLLIHDFDSIPWVTGRRVTRVWATGAVLDAPVHAEHDDVDTASATLVLDSGAIADVTGLRRNGAGQDVRLEVFGSLDSFGAGLDAHTPITSTEPGGTAPEAPHEQFIERFERAFRAEIAAFVRVANGELDANLTPPRAGLDAIRIAQAAAESCRTGRPVDVTTTTQ</sequence>
<dbReference type="InterPro" id="IPR055170">
    <property type="entry name" value="GFO_IDH_MocA-like_dom"/>
</dbReference>
<dbReference type="InterPro" id="IPR000683">
    <property type="entry name" value="Gfo/Idh/MocA-like_OxRdtase_N"/>
</dbReference>
<dbReference type="GO" id="GO:0000166">
    <property type="term" value="F:nucleotide binding"/>
    <property type="evidence" value="ECO:0007669"/>
    <property type="project" value="InterPro"/>
</dbReference>
<evidence type="ECO:0000313" key="7">
    <source>
        <dbReference type="Proteomes" id="UP000467240"/>
    </source>
</evidence>
<protein>
    <submittedName>
        <fullName evidence="6">Oxidoreductase</fullName>
    </submittedName>
</protein>
<dbReference type="Pfam" id="PF01408">
    <property type="entry name" value="GFO_IDH_MocA"/>
    <property type="match status" value="1"/>
</dbReference>
<dbReference type="Pfam" id="PF22725">
    <property type="entry name" value="GFO_IDH_MocA_C3"/>
    <property type="match status" value="1"/>
</dbReference>
<feature type="domain" description="GFO/IDH/MocA-like oxidoreductase" evidence="5">
    <location>
        <begin position="148"/>
        <end position="264"/>
    </location>
</feature>
<dbReference type="InterPro" id="IPR036291">
    <property type="entry name" value="NAD(P)-bd_dom_sf"/>
</dbReference>
<dbReference type="Gene3D" id="3.30.360.10">
    <property type="entry name" value="Dihydrodipicolinate Reductase, domain 2"/>
    <property type="match status" value="1"/>
</dbReference>
<dbReference type="GO" id="GO:0016491">
    <property type="term" value="F:oxidoreductase activity"/>
    <property type="evidence" value="ECO:0007669"/>
    <property type="project" value="UniProtKB-KW"/>
</dbReference>
<keyword evidence="7" id="KW-1185">Reference proteome</keyword>
<dbReference type="PANTHER" id="PTHR42840">
    <property type="entry name" value="NAD(P)-BINDING ROSSMANN-FOLD SUPERFAMILY PROTEIN-RELATED"/>
    <property type="match status" value="1"/>
</dbReference>
<evidence type="ECO:0000256" key="1">
    <source>
        <dbReference type="ARBA" id="ARBA00010928"/>
    </source>
</evidence>
<gene>
    <name evidence="6" type="ORF">F8O01_07130</name>
</gene>
<comment type="similarity">
    <text evidence="1">Belongs to the Gfo/Idh/MocA family.</text>
</comment>
<dbReference type="Gene3D" id="3.40.50.720">
    <property type="entry name" value="NAD(P)-binding Rossmann-like Domain"/>
    <property type="match status" value="1"/>
</dbReference>
<evidence type="ECO:0000313" key="6">
    <source>
        <dbReference type="EMBL" id="KAB1658030.1"/>
    </source>
</evidence>
<dbReference type="SUPFAM" id="SSF55347">
    <property type="entry name" value="Glyceraldehyde-3-phosphate dehydrogenase-like, C-terminal domain"/>
    <property type="match status" value="1"/>
</dbReference>
<keyword evidence="2" id="KW-0560">Oxidoreductase</keyword>
<reference evidence="6 7" key="1">
    <citation type="submission" date="2019-09" db="EMBL/GenBank/DDBJ databases">
        <title>Phylogeny of genus Pseudoclavibacter and closely related genus.</title>
        <authorList>
            <person name="Li Y."/>
        </authorList>
    </citation>
    <scope>NUCLEOTIDE SEQUENCE [LARGE SCALE GENOMIC DNA]</scope>
    <source>
        <strain evidence="6 7">DSM 23821</strain>
    </source>
</reference>
<accession>A0A7J5BX04</accession>
<name>A0A7J5BX04_9MICO</name>
<proteinExistence type="inferred from homology"/>
<evidence type="ECO:0000256" key="2">
    <source>
        <dbReference type="ARBA" id="ARBA00023002"/>
    </source>
</evidence>
<dbReference type="Proteomes" id="UP000467240">
    <property type="component" value="Unassembled WGS sequence"/>
</dbReference>
<keyword evidence="3" id="KW-0520">NAD</keyword>
<evidence type="ECO:0000259" key="4">
    <source>
        <dbReference type="Pfam" id="PF01408"/>
    </source>
</evidence>
<dbReference type="AlphaFoldDB" id="A0A7J5BX04"/>
<dbReference type="EMBL" id="WBJZ01000007">
    <property type="protein sequence ID" value="KAB1658030.1"/>
    <property type="molecule type" value="Genomic_DNA"/>
</dbReference>
<dbReference type="OrthoDB" id="256869at2"/>
<organism evidence="6 7">
    <name type="scientific">Pseudoclavibacter chungangensis</name>
    <dbReference type="NCBI Taxonomy" id="587635"/>
    <lineage>
        <taxon>Bacteria</taxon>
        <taxon>Bacillati</taxon>
        <taxon>Actinomycetota</taxon>
        <taxon>Actinomycetes</taxon>
        <taxon>Micrococcales</taxon>
        <taxon>Microbacteriaceae</taxon>
        <taxon>Pseudoclavibacter</taxon>
    </lineage>
</organism>
<evidence type="ECO:0000259" key="5">
    <source>
        <dbReference type="Pfam" id="PF22725"/>
    </source>
</evidence>
<feature type="domain" description="Gfo/Idh/MocA-like oxidoreductase N-terminal" evidence="4">
    <location>
        <begin position="3"/>
        <end position="140"/>
    </location>
</feature>
<dbReference type="PANTHER" id="PTHR42840:SF3">
    <property type="entry name" value="BINDING ROSSMANN FOLD OXIDOREDUCTASE, PUTATIVE (AFU_ORTHOLOGUE AFUA_2G10240)-RELATED"/>
    <property type="match status" value="1"/>
</dbReference>